<dbReference type="KEGG" id="mphc:DMC14_000785"/>
<dbReference type="AlphaFoldDB" id="A0A3Q9VA05"/>
<dbReference type="NCBIfam" id="TIGR04526">
    <property type="entry name" value="predic_Ig_block"/>
    <property type="match status" value="1"/>
</dbReference>
<dbReference type="NCBIfam" id="TIGR04524">
    <property type="entry name" value="mycoplas_M_dom"/>
    <property type="match status" value="1"/>
</dbReference>
<accession>A0A3Q9VA05</accession>
<feature type="domain" description="Mycoplasma immunoglobulin binding protein arm" evidence="3">
    <location>
        <begin position="167"/>
        <end position="310"/>
    </location>
</feature>
<keyword evidence="6" id="KW-1185">Reference proteome</keyword>
<organism evidence="5 6">
    <name type="scientific">Metamycoplasma phocicerebrale</name>
    <dbReference type="NCBI Taxonomy" id="142649"/>
    <lineage>
        <taxon>Bacteria</taxon>
        <taxon>Bacillati</taxon>
        <taxon>Mycoplasmatota</taxon>
        <taxon>Mycoplasmoidales</taxon>
        <taxon>Metamycoplasmataceae</taxon>
        <taxon>Metamycoplasma</taxon>
    </lineage>
</organism>
<evidence type="ECO:0000313" key="6">
    <source>
        <dbReference type="Proteomes" id="UP000256585"/>
    </source>
</evidence>
<dbReference type="RefSeq" id="WP_116171853.1">
    <property type="nucleotide sequence ID" value="NZ_CP033058.2"/>
</dbReference>
<feature type="compositionally biased region" description="Basic and acidic residues" evidence="1">
    <location>
        <begin position="71"/>
        <end position="89"/>
    </location>
</feature>
<evidence type="ECO:0000256" key="1">
    <source>
        <dbReference type="SAM" id="MobiDB-lite"/>
    </source>
</evidence>
<dbReference type="OrthoDB" id="401311at2"/>
<feature type="domain" description="IgG-blocking virulence" evidence="2">
    <location>
        <begin position="315"/>
        <end position="515"/>
    </location>
</feature>
<gene>
    <name evidence="5" type="ORF">DMC14_000785</name>
</gene>
<dbReference type="InterPro" id="IPR030942">
    <property type="entry name" value="Mycoplas_M_dom"/>
</dbReference>
<dbReference type="EMBL" id="CP033058">
    <property type="protein sequence ID" value="AZZ65328.1"/>
    <property type="molecule type" value="Genomic_DNA"/>
</dbReference>
<evidence type="ECO:0000259" key="3">
    <source>
        <dbReference type="Pfam" id="PF26361"/>
    </source>
</evidence>
<protein>
    <submittedName>
        <fullName evidence="5">Immunoglobulin-blocking virulence protein</fullName>
    </submittedName>
</protein>
<evidence type="ECO:0000259" key="2">
    <source>
        <dbReference type="Pfam" id="PF26360"/>
    </source>
</evidence>
<dbReference type="Proteomes" id="UP000256585">
    <property type="component" value="Chromosome"/>
</dbReference>
<dbReference type="Pfam" id="PF26361">
    <property type="entry name" value="MIB_arm"/>
    <property type="match status" value="1"/>
</dbReference>
<evidence type="ECO:0000313" key="5">
    <source>
        <dbReference type="EMBL" id="AZZ65328.1"/>
    </source>
</evidence>
<proteinExistence type="predicted"/>
<sequence>MSLIKKKKYRITLLVLGFSGLGAIGIGSVVYASNKKNANGIRINNYNGANPNIFDKGIADTDNANVSSSDQKLKEAPKPPITKPEDKLKPPVVTPTPTPKPKPDPKPKPQNPGTQIITIEINGVKVLAEVTSPPSRPLDERDIKAGITNRNPYISTIVGDIKNIKVTDELRNATMKKLISSPGAGLKSYFPNFVEDLNLKKTEMFDPEQHIKNNQLIWQKLLDKFKRLLDSPKVVNFLLPEAKIEYLKPKQFSSENIKYAWLIKNLDYSKFTKLSKGAEDNLKQGFTASPDNAYINENGELDSYSYSPAPGFNKVTSKLERDNKERRVFGIEGYFGRSPDDISQGIYKGWKKENATNDPKFREFNIGNADGILISKLTREKPIEGKLNEGYVIEIDAANYSGYLKTKDLIEGLKRKGVKITSYRIKNMGKKDANQEFKEILRALPNELPQLELFFDHRATNTSSLVELENKHIKELSLFTLGNSLLDDWSINPWALKNVEWVNTIDYNVSWENKQGADIASRITFNTLAFEESDILNGPDKYSRINKGLRMAYYVRNNESVFQGGMGPGLNPDNNEGGNSYPTRLDLSRAQSIRSLKGLKFYDYIKSSNQRRKLKNLKLFSNKSYYEISGNDLDGGQFDSVMAIGEPGMPPTKIEFSNGSNTIGVAITSSQRLSSSALSNLSYLFNLSRLDRKVKVPVGAFELKSQLELKGYSVSFNDGAEDTFN</sequence>
<name>A0A3Q9VA05_9BACT</name>
<evidence type="ECO:0000259" key="4">
    <source>
        <dbReference type="Pfam" id="PF26364"/>
    </source>
</evidence>
<dbReference type="Pfam" id="PF26360">
    <property type="entry name" value="MIB_M1"/>
    <property type="match status" value="1"/>
</dbReference>
<feature type="region of interest" description="Disordered" evidence="1">
    <location>
        <begin position="60"/>
        <end position="114"/>
    </location>
</feature>
<dbReference type="InterPro" id="IPR058861">
    <property type="entry name" value="MIB_arm"/>
</dbReference>
<dbReference type="InterPro" id="IPR058860">
    <property type="entry name" value="MIB_M2"/>
</dbReference>
<dbReference type="InterPro" id="IPR030941">
    <property type="entry name" value="Predic_Ig_block"/>
</dbReference>
<dbReference type="Pfam" id="PF26364">
    <property type="entry name" value="MIB_M2"/>
    <property type="match status" value="1"/>
</dbReference>
<reference evidence="5" key="1">
    <citation type="submission" date="2019-03" db="EMBL/GenBank/DDBJ databases">
        <title>Draft Sequence and Annotation of the Mycoplasma phocicerebrale Strain 1049T Genome.</title>
        <authorList>
            <person name="Frasca S.Jr."/>
            <person name="Kutish G.F."/>
            <person name="Castellanos Gell J."/>
            <person name="Michaels D.L."/>
            <person name="Brown D.R."/>
        </authorList>
    </citation>
    <scope>NUCLEOTIDE SEQUENCE</scope>
    <source>
        <strain evidence="5">1049</strain>
    </source>
</reference>
<feature type="domain" description="Mycoplasma immunoglobulin binding protein M2" evidence="4">
    <location>
        <begin position="525"/>
        <end position="714"/>
    </location>
</feature>